<reference evidence="8" key="1">
    <citation type="submission" date="2019-06" db="EMBL/GenBank/DDBJ databases">
        <authorList>
            <person name="Palmer J.M."/>
        </authorList>
    </citation>
    <scope>NUCLEOTIDE SEQUENCE</scope>
    <source>
        <strain evidence="8">TWF679</strain>
    </source>
</reference>
<feature type="repeat" description="ANK" evidence="3">
    <location>
        <begin position="1066"/>
        <end position="1098"/>
    </location>
</feature>
<dbReference type="Pfam" id="PF12796">
    <property type="entry name" value="Ank_2"/>
    <property type="match status" value="5"/>
</dbReference>
<feature type="compositionally biased region" description="Acidic residues" evidence="4">
    <location>
        <begin position="1110"/>
        <end position="1120"/>
    </location>
</feature>
<feature type="domain" description="Nucleoside phosphorylase" evidence="5">
    <location>
        <begin position="19"/>
        <end position="119"/>
    </location>
</feature>
<feature type="compositionally biased region" description="Polar residues" evidence="4">
    <location>
        <begin position="1198"/>
        <end position="1333"/>
    </location>
</feature>
<dbReference type="Pfam" id="PF22939">
    <property type="entry name" value="WHD_GPIID"/>
    <property type="match status" value="1"/>
</dbReference>
<dbReference type="Gene3D" id="1.25.40.20">
    <property type="entry name" value="Ankyrin repeat-containing domain"/>
    <property type="match status" value="2"/>
</dbReference>
<feature type="repeat" description="ANK" evidence="3">
    <location>
        <begin position="872"/>
        <end position="904"/>
    </location>
</feature>
<feature type="domain" description="GPI inositol-deacylase winged helix" evidence="6">
    <location>
        <begin position="399"/>
        <end position="478"/>
    </location>
</feature>
<dbReference type="InterPro" id="IPR027417">
    <property type="entry name" value="P-loop_NTPase"/>
</dbReference>
<protein>
    <recommendedName>
        <fullName evidence="10">Nucleoside phosphorylase domain-containing protein</fullName>
    </recommendedName>
</protein>
<feature type="repeat" description="ANK" evidence="3">
    <location>
        <begin position="934"/>
        <end position="966"/>
    </location>
</feature>
<dbReference type="PROSITE" id="PS50297">
    <property type="entry name" value="ANK_REP_REGION"/>
    <property type="match status" value="13"/>
</dbReference>
<feature type="repeat" description="ANK" evidence="3">
    <location>
        <begin position="777"/>
        <end position="809"/>
    </location>
</feature>
<dbReference type="SMART" id="SM00248">
    <property type="entry name" value="ANK"/>
    <property type="match status" value="16"/>
</dbReference>
<name>A0A8H8V127_ORBOL</name>
<keyword evidence="1" id="KW-0677">Repeat</keyword>
<accession>A0A8H8V127</accession>
<feature type="repeat" description="ANK" evidence="3">
    <location>
        <begin position="612"/>
        <end position="644"/>
    </location>
</feature>
<evidence type="ECO:0000256" key="2">
    <source>
        <dbReference type="ARBA" id="ARBA00023043"/>
    </source>
</evidence>
<dbReference type="Proteomes" id="UP000614610">
    <property type="component" value="Unassembled WGS sequence"/>
</dbReference>
<gene>
    <name evidence="8" type="ORF">TWF679_010099</name>
</gene>
<dbReference type="PROSITE" id="PS50088">
    <property type="entry name" value="ANK_REPEAT"/>
    <property type="match status" value="14"/>
</dbReference>
<evidence type="ECO:0000259" key="7">
    <source>
        <dbReference type="Pfam" id="PF24883"/>
    </source>
</evidence>
<feature type="repeat" description="ANK" evidence="3">
    <location>
        <begin position="744"/>
        <end position="776"/>
    </location>
</feature>
<feature type="compositionally biased region" description="Acidic residues" evidence="4">
    <location>
        <begin position="1133"/>
        <end position="1144"/>
    </location>
</feature>
<evidence type="ECO:0000256" key="1">
    <source>
        <dbReference type="ARBA" id="ARBA00022737"/>
    </source>
</evidence>
<feature type="compositionally biased region" description="Polar residues" evidence="4">
    <location>
        <begin position="1350"/>
        <end position="1364"/>
    </location>
</feature>
<feature type="domain" description="Nephrocystin 3-like N-terminal" evidence="7">
    <location>
        <begin position="201"/>
        <end position="352"/>
    </location>
</feature>
<feature type="compositionally biased region" description="Polar residues" evidence="4">
    <location>
        <begin position="1403"/>
        <end position="1420"/>
    </location>
</feature>
<feature type="compositionally biased region" description="Polar residues" evidence="4">
    <location>
        <begin position="1162"/>
        <end position="1172"/>
    </location>
</feature>
<evidence type="ECO:0000259" key="6">
    <source>
        <dbReference type="Pfam" id="PF22939"/>
    </source>
</evidence>
<dbReference type="Pfam" id="PF13637">
    <property type="entry name" value="Ank_4"/>
    <property type="match status" value="1"/>
</dbReference>
<evidence type="ECO:0000313" key="9">
    <source>
        <dbReference type="Proteomes" id="UP000614610"/>
    </source>
</evidence>
<dbReference type="SUPFAM" id="SSF53167">
    <property type="entry name" value="Purine and uridine phosphorylases"/>
    <property type="match status" value="1"/>
</dbReference>
<dbReference type="PANTHER" id="PTHR24198:SF165">
    <property type="entry name" value="ANKYRIN REPEAT-CONTAINING PROTEIN-RELATED"/>
    <property type="match status" value="1"/>
</dbReference>
<dbReference type="InterPro" id="IPR054471">
    <property type="entry name" value="GPIID_WHD"/>
</dbReference>
<dbReference type="GO" id="GO:0003824">
    <property type="term" value="F:catalytic activity"/>
    <property type="evidence" value="ECO:0007669"/>
    <property type="project" value="InterPro"/>
</dbReference>
<dbReference type="PRINTS" id="PR01415">
    <property type="entry name" value="ANKYRIN"/>
</dbReference>
<feature type="repeat" description="ANK" evidence="3">
    <location>
        <begin position="678"/>
        <end position="710"/>
    </location>
</feature>
<feature type="repeat" description="ANK" evidence="3">
    <location>
        <begin position="814"/>
        <end position="838"/>
    </location>
</feature>
<dbReference type="InterPro" id="IPR056884">
    <property type="entry name" value="NPHP3-like_N"/>
</dbReference>
<evidence type="ECO:0000259" key="5">
    <source>
        <dbReference type="Pfam" id="PF01048"/>
    </source>
</evidence>
<dbReference type="OrthoDB" id="195446at2759"/>
<comment type="caution">
    <text evidence="8">The sequence shown here is derived from an EMBL/GenBank/DDBJ whole genome shotgun (WGS) entry which is preliminary data.</text>
</comment>
<dbReference type="InterPro" id="IPR000845">
    <property type="entry name" value="Nucleoside_phosphorylase_d"/>
</dbReference>
<feature type="repeat" description="ANK" evidence="3">
    <location>
        <begin position="967"/>
        <end position="999"/>
    </location>
</feature>
<dbReference type="InterPro" id="IPR036770">
    <property type="entry name" value="Ankyrin_rpt-contain_sf"/>
</dbReference>
<dbReference type="EMBL" id="WIWT01000076">
    <property type="protein sequence ID" value="KAF3203746.1"/>
    <property type="molecule type" value="Genomic_DNA"/>
</dbReference>
<dbReference type="SUPFAM" id="SSF48403">
    <property type="entry name" value="Ankyrin repeat"/>
    <property type="match status" value="2"/>
</dbReference>
<feature type="region of interest" description="Disordered" evidence="4">
    <location>
        <begin position="1092"/>
        <end position="1433"/>
    </location>
</feature>
<dbReference type="PANTHER" id="PTHR24198">
    <property type="entry name" value="ANKYRIN REPEAT AND PROTEIN KINASE DOMAIN-CONTAINING PROTEIN"/>
    <property type="match status" value="1"/>
</dbReference>
<keyword evidence="2 3" id="KW-0040">ANK repeat</keyword>
<evidence type="ECO:0000256" key="4">
    <source>
        <dbReference type="SAM" id="MobiDB-lite"/>
    </source>
</evidence>
<evidence type="ECO:0000313" key="8">
    <source>
        <dbReference type="EMBL" id="KAF3203746.1"/>
    </source>
</evidence>
<feature type="repeat" description="ANK" evidence="3">
    <location>
        <begin position="839"/>
        <end position="871"/>
    </location>
</feature>
<feature type="repeat" description="ANK" evidence="3">
    <location>
        <begin position="645"/>
        <end position="677"/>
    </location>
</feature>
<dbReference type="SUPFAM" id="SSF52540">
    <property type="entry name" value="P-loop containing nucleoside triphosphate hydrolases"/>
    <property type="match status" value="1"/>
</dbReference>
<dbReference type="InterPro" id="IPR002110">
    <property type="entry name" value="Ankyrin_rpt"/>
</dbReference>
<organism evidence="8 9">
    <name type="scientific">Orbilia oligospora</name>
    <name type="common">Nematode-trapping fungus</name>
    <name type="synonym">Arthrobotrys oligospora</name>
    <dbReference type="NCBI Taxonomy" id="2813651"/>
    <lineage>
        <taxon>Eukaryota</taxon>
        <taxon>Fungi</taxon>
        <taxon>Dikarya</taxon>
        <taxon>Ascomycota</taxon>
        <taxon>Pezizomycotina</taxon>
        <taxon>Orbiliomycetes</taxon>
        <taxon>Orbiliales</taxon>
        <taxon>Orbiliaceae</taxon>
        <taxon>Orbilia</taxon>
    </lineage>
</organism>
<evidence type="ECO:0008006" key="10">
    <source>
        <dbReference type="Google" id="ProtNLM"/>
    </source>
</evidence>
<feature type="repeat" description="ANK" evidence="3">
    <location>
        <begin position="1033"/>
        <end position="1065"/>
    </location>
</feature>
<proteinExistence type="predicted"/>
<dbReference type="Pfam" id="PF24883">
    <property type="entry name" value="NPHP3_N"/>
    <property type="match status" value="1"/>
</dbReference>
<feature type="repeat" description="ANK" evidence="3">
    <location>
        <begin position="1000"/>
        <end position="1032"/>
    </location>
</feature>
<dbReference type="GO" id="GO:0009116">
    <property type="term" value="P:nucleoside metabolic process"/>
    <property type="evidence" value="ECO:0007669"/>
    <property type="project" value="InterPro"/>
</dbReference>
<sequence>MAPDPNTNQRALGHGDYTIGWVCALTKERVAATAMLDEKHAPLNNPAGDTNSYTLGSIGVHNVVIACLPKGVMGTVSAAQVATQAARTFSSLKFVLMVGIGGGIPNKSKVRLGDVVVSTPNGQHPSVVQWDFGKAKEGNFLKALVNQILLSVYDTVSAIDVNVKAVRAELNDEKDLKILNWLTPINYGPQQSDYLAKRQNGSGQWFLDSPEFKNWLENVDDKKTLFCPGIPGAGKTILTSIVINYLMTRVVQETGIAYIYCNFKRRDEQKLGNLLLSILKQLAQSQPFLPDIISNLYREHSSRETRPQVSDISKALQLVASLYSRIFIVVDALDECVEGDLAEFLSEIFELQANFKTTELYISSFRELKTLKAVKTSLKSLSQSVSGYDSMYETAMERIEHSRGFAKPVLLWIVYAKRFLSPSELQHALAIEMETSELDESNLPDISDIISVCSGLVTIDEDSNVVRLIHYTTQEYFERTGSRWFSDAHNYIADRCLTYLSYDVFKIGPLDYEDFKEMLSLNILYEYAVLNWGYHARRASMDGGLMDKFLKSGARLLACYQGLIYHTSSYFVPEGQYRGVGGIHLAAHFGLTTPLDSLLRDGGANPNAVDCKGETPLFIAAKNGHESVVRFLVDQGVNMSPKDEFRETPLLMAAKGGYEAIVRILVEKGVNINTKNSDGNTSLSLAAGSGNETLVRFLVEKGANIKSTNRFKATPLGEAAKHGHESVVRFLADEDKTISATEGRMREALSLAAGGGHEAIVRFLIEKGADINGENRVGRTPLAEAASKGHESLVRFLLKNGANLSAENREMFGAAEGGHESIVRFLAENGANINAENHRHKTPLTLAAEKGHEAVVRFLVGKGADISARDWRGRTPVSLAARRGHEAIVRFLIGEGASLGTGDEELLEAISRGHEAIVRFLVEQGADVNAEDEEGDTPIIQAARHETPAIIKLLVSKGANINATDNSGCTPLLMAAVHNNEAVIRFLVEKGAALEDSDGLGCTPLCWAARNGFRPAVQFLMEVGANLEARDNDGCTPLSLAILYGGIGAVKALIDGGANLEARDNEGHTPLFLAIEWGKELIKKLLLEKGVDPEPKDNQGCAPQYRFEDQPEFDDIDDTDEGKSSTPSLQSAEPDDIDDTDEDQSSTPSLQSAESDDIDTGEGQSSTPSLQSAELDCTEGESESAESSIPPRPRRSTKPSNIEQIAPERQNSTPTSESEALQYSTPPRRSTKGSNIEQIAPERQNSTPASESEALQYSIPSRRSTKGSNIEQIAPERQNSTPASKSEALQQSIPPLQATEGSNIEQETRSSTPSLQVSEPGNNIKQESQSGISLPQIMEPNSIERERQNRTTPIQTAELSSIKQESQDGAPPSSRSTEPINIRPESRDGAPLVQGGPGHIKQESQNGIPLPQNTESSGTKQKSRWCGVQCHQS</sequence>
<dbReference type="Pfam" id="PF01048">
    <property type="entry name" value="PNP_UDP_1"/>
    <property type="match status" value="1"/>
</dbReference>
<dbReference type="Gene3D" id="3.40.50.1580">
    <property type="entry name" value="Nucleoside phosphorylase domain"/>
    <property type="match status" value="1"/>
</dbReference>
<evidence type="ECO:0000256" key="3">
    <source>
        <dbReference type="PROSITE-ProRule" id="PRU00023"/>
    </source>
</evidence>
<dbReference type="InterPro" id="IPR035994">
    <property type="entry name" value="Nucleoside_phosphorylase_sf"/>
</dbReference>
<feature type="repeat" description="ANK" evidence="3">
    <location>
        <begin position="901"/>
        <end position="933"/>
    </location>
</feature>